<evidence type="ECO:0000313" key="10">
    <source>
        <dbReference type="Proteomes" id="UP000671910"/>
    </source>
</evidence>
<dbReference type="Proteomes" id="UP000671910">
    <property type="component" value="Chromosome"/>
</dbReference>
<evidence type="ECO:0000313" key="8">
    <source>
        <dbReference type="EMBL" id="QTU84405.1"/>
    </source>
</evidence>
<evidence type="ECO:0000256" key="3">
    <source>
        <dbReference type="ARBA" id="ARBA00023027"/>
    </source>
</evidence>
<reference evidence="8" key="2">
    <citation type="submission" date="2021-04" db="EMBL/GenBank/DDBJ databases">
        <title>Novel species in family Eggerthellaceae.</title>
        <authorList>
            <person name="Zhang G."/>
        </authorList>
    </citation>
    <scope>NUCLEOTIDE SEQUENCE</scope>
    <source>
        <strain evidence="8">Zg-886</strain>
    </source>
</reference>
<dbReference type="PANTHER" id="PTHR43761">
    <property type="entry name" value="D-ISOMER SPECIFIC 2-HYDROXYACID DEHYDROGENASE FAMILY PROTEIN (AFU_ORTHOLOGUE AFUA_1G13630)"/>
    <property type="match status" value="1"/>
</dbReference>
<dbReference type="RefSeq" id="WP_166339022.1">
    <property type="nucleotide sequence ID" value="NZ_CP072829.1"/>
</dbReference>
<evidence type="ECO:0000256" key="2">
    <source>
        <dbReference type="ARBA" id="ARBA00023002"/>
    </source>
</evidence>
<dbReference type="InterPro" id="IPR050418">
    <property type="entry name" value="D-iso_2-hydroxyacid_DH_PdxB"/>
</dbReference>
<keyword evidence="3" id="KW-0520">NAD</keyword>
<dbReference type="GO" id="GO:0016616">
    <property type="term" value="F:oxidoreductase activity, acting on the CH-OH group of donors, NAD or NADP as acceptor"/>
    <property type="evidence" value="ECO:0007669"/>
    <property type="project" value="InterPro"/>
</dbReference>
<dbReference type="AlphaFoldDB" id="A0A9E6MQQ7"/>
<dbReference type="PROSITE" id="PS00671">
    <property type="entry name" value="D_2_HYDROXYACID_DH_3"/>
    <property type="match status" value="1"/>
</dbReference>
<feature type="domain" description="D-isomer specific 2-hydroxyacid dehydrogenase NAD-binding" evidence="6">
    <location>
        <begin position="109"/>
        <end position="284"/>
    </location>
</feature>
<dbReference type="InterPro" id="IPR006139">
    <property type="entry name" value="D-isomer_2_OHA_DH_cat_dom"/>
</dbReference>
<keyword evidence="2 4" id="KW-0560">Oxidoreductase</keyword>
<dbReference type="Gene3D" id="3.40.50.720">
    <property type="entry name" value="NAD(P)-binding Rossmann-like Domain"/>
    <property type="match status" value="2"/>
</dbReference>
<evidence type="ECO:0000313" key="7">
    <source>
        <dbReference type="EMBL" id="NHM13906.1"/>
    </source>
</evidence>
<dbReference type="InterPro" id="IPR029753">
    <property type="entry name" value="D-isomer_DH_CS"/>
</dbReference>
<dbReference type="EMBL" id="WPCR01000004">
    <property type="protein sequence ID" value="NHM13906.1"/>
    <property type="molecule type" value="Genomic_DNA"/>
</dbReference>
<dbReference type="Pfam" id="PF00389">
    <property type="entry name" value="2-Hacid_dh"/>
    <property type="match status" value="1"/>
</dbReference>
<keyword evidence="9" id="KW-1185">Reference proteome</keyword>
<comment type="similarity">
    <text evidence="1 4">Belongs to the D-isomer specific 2-hydroxyacid dehydrogenase family.</text>
</comment>
<evidence type="ECO:0000313" key="9">
    <source>
        <dbReference type="Proteomes" id="UP000636394"/>
    </source>
</evidence>
<dbReference type="SUPFAM" id="SSF51735">
    <property type="entry name" value="NAD(P)-binding Rossmann-fold domains"/>
    <property type="match status" value="1"/>
</dbReference>
<evidence type="ECO:0000259" key="5">
    <source>
        <dbReference type="Pfam" id="PF00389"/>
    </source>
</evidence>
<dbReference type="KEGG" id="ebz:J7S26_00210"/>
<accession>A0A9E6MQQ7</accession>
<dbReference type="EMBL" id="CP072829">
    <property type="protein sequence ID" value="QTU84405.1"/>
    <property type="molecule type" value="Genomic_DNA"/>
</dbReference>
<reference evidence="7 9" key="1">
    <citation type="submission" date="2019-11" db="EMBL/GenBank/DDBJ databases">
        <title>Eggerthellaceae novel genus isolated from the rectal contents of marmort.</title>
        <authorList>
            <person name="Zhang G."/>
        </authorList>
    </citation>
    <scope>NUCLEOTIDE SEQUENCE [LARGE SCALE GENOMIC DNA]</scope>
    <source>
        <strain evidence="9">zg-886</strain>
        <strain evidence="7">Zg-886</strain>
    </source>
</reference>
<feature type="domain" description="D-isomer specific 2-hydroxyacid dehydrogenase catalytic" evidence="5">
    <location>
        <begin position="14"/>
        <end position="315"/>
    </location>
</feature>
<evidence type="ECO:0000256" key="4">
    <source>
        <dbReference type="RuleBase" id="RU003719"/>
    </source>
</evidence>
<dbReference type="PANTHER" id="PTHR43761:SF1">
    <property type="entry name" value="D-ISOMER SPECIFIC 2-HYDROXYACID DEHYDROGENASE CATALYTIC DOMAIN-CONTAINING PROTEIN-RELATED"/>
    <property type="match status" value="1"/>
</dbReference>
<proteinExistence type="inferred from homology"/>
<gene>
    <name evidence="7" type="ORF">GMI68_03820</name>
    <name evidence="8" type="ORF">J7S26_00210</name>
</gene>
<dbReference type="Proteomes" id="UP000636394">
    <property type="component" value="Unassembled WGS sequence"/>
</dbReference>
<dbReference type="GO" id="GO:0003714">
    <property type="term" value="F:transcription corepressor activity"/>
    <property type="evidence" value="ECO:0007669"/>
    <property type="project" value="InterPro"/>
</dbReference>
<dbReference type="CDD" id="cd05299">
    <property type="entry name" value="CtBP_dh"/>
    <property type="match status" value="1"/>
</dbReference>
<evidence type="ECO:0000256" key="1">
    <source>
        <dbReference type="ARBA" id="ARBA00005854"/>
    </source>
</evidence>
<evidence type="ECO:0000259" key="6">
    <source>
        <dbReference type="Pfam" id="PF02826"/>
    </source>
</evidence>
<sequence length="322" mass="34537">MPKIVIVDTSFDDLRICEDLVRQAGMELAVFHDPSEDGIIKNAADADGIITSYGQFTKRVIDALPKCRVISRTGVGVDNVDIPAATARGIAVCNVPGYATDVVSDHAVTLALAVLRRITELDANLRKGQWDFLVARPFGQVYGRTFGVVGMGNIGRAVAEKARGLGFRVVCTSHSLQPGDHTPEGFPVLAYEDVLRQADVVSFHTALLPETRHLLDADAIALMKPDAVVVNTSRGPIIDTKALAEALVEGRLFGAGLDVFEGEPISPDDPLLAAPHTVLTPHAAFWSEQSGAELIRRATQAPIEVLQGLVPHDCLNPQACKR</sequence>
<dbReference type="SUPFAM" id="SSF52283">
    <property type="entry name" value="Formate/glycerate dehydrogenase catalytic domain-like"/>
    <property type="match status" value="1"/>
</dbReference>
<name>A0A9E6MQQ7_9ACTN</name>
<protein>
    <submittedName>
        <fullName evidence="8">C-terminal binding protein</fullName>
    </submittedName>
</protein>
<dbReference type="Pfam" id="PF02826">
    <property type="entry name" value="2-Hacid_dh_C"/>
    <property type="match status" value="1"/>
</dbReference>
<organism evidence="8 10">
    <name type="scientific">Xiamenia xianingshaonis</name>
    <dbReference type="NCBI Taxonomy" id="2682776"/>
    <lineage>
        <taxon>Bacteria</taxon>
        <taxon>Bacillati</taxon>
        <taxon>Actinomycetota</taxon>
        <taxon>Coriobacteriia</taxon>
        <taxon>Eggerthellales</taxon>
        <taxon>Eggerthellaceae</taxon>
        <taxon>Xiamenia</taxon>
    </lineage>
</organism>
<dbReference type="InterPro" id="IPR006140">
    <property type="entry name" value="D-isomer_DH_NAD-bd"/>
</dbReference>
<dbReference type="GO" id="GO:0051287">
    <property type="term" value="F:NAD binding"/>
    <property type="evidence" value="ECO:0007669"/>
    <property type="project" value="InterPro"/>
</dbReference>
<dbReference type="InterPro" id="IPR043322">
    <property type="entry name" value="CtBP"/>
</dbReference>
<dbReference type="InterPro" id="IPR036291">
    <property type="entry name" value="NAD(P)-bd_dom_sf"/>
</dbReference>